<dbReference type="AlphaFoldDB" id="A0A1G1L1I0"/>
<feature type="transmembrane region" description="Helical" evidence="6">
    <location>
        <begin position="66"/>
        <end position="86"/>
    </location>
</feature>
<protein>
    <recommendedName>
        <fullName evidence="9">ABC transporter permease</fullName>
    </recommendedName>
</protein>
<accession>A0A1G1L1I0</accession>
<comment type="subcellular location">
    <subcellularLocation>
        <location evidence="1">Cell membrane</location>
        <topology evidence="1">Multi-pass membrane protein</topology>
    </subcellularLocation>
</comment>
<keyword evidence="2" id="KW-1003">Cell membrane</keyword>
<comment type="caution">
    <text evidence="7">The sequence shown here is derived from an EMBL/GenBank/DDBJ whole genome shotgun (WGS) entry which is preliminary data.</text>
</comment>
<feature type="transmembrane region" description="Helical" evidence="6">
    <location>
        <begin position="233"/>
        <end position="253"/>
    </location>
</feature>
<evidence type="ECO:0008006" key="9">
    <source>
        <dbReference type="Google" id="ProtNLM"/>
    </source>
</evidence>
<evidence type="ECO:0000256" key="3">
    <source>
        <dbReference type="ARBA" id="ARBA00022692"/>
    </source>
</evidence>
<dbReference type="InterPro" id="IPR051449">
    <property type="entry name" value="ABC-2_transporter_component"/>
</dbReference>
<evidence type="ECO:0000256" key="2">
    <source>
        <dbReference type="ARBA" id="ARBA00022475"/>
    </source>
</evidence>
<dbReference type="PANTHER" id="PTHR30294:SF29">
    <property type="entry name" value="MULTIDRUG ABC TRANSPORTER PERMEASE YBHS-RELATED"/>
    <property type="match status" value="1"/>
</dbReference>
<organism evidence="7 8">
    <name type="scientific">Candidatus Danuiimicrobium aquiferis</name>
    <dbReference type="NCBI Taxonomy" id="1801832"/>
    <lineage>
        <taxon>Bacteria</taxon>
        <taxon>Pseudomonadati</taxon>
        <taxon>Candidatus Omnitrophota</taxon>
        <taxon>Candidatus Danuiimicrobium</taxon>
    </lineage>
</organism>
<name>A0A1G1L1I0_9BACT</name>
<evidence type="ECO:0000256" key="4">
    <source>
        <dbReference type="ARBA" id="ARBA00022989"/>
    </source>
</evidence>
<reference evidence="7 8" key="1">
    <citation type="journal article" date="2016" name="Nat. Commun.">
        <title>Thousands of microbial genomes shed light on interconnected biogeochemical processes in an aquifer system.</title>
        <authorList>
            <person name="Anantharaman K."/>
            <person name="Brown C.T."/>
            <person name="Hug L.A."/>
            <person name="Sharon I."/>
            <person name="Castelle C.J."/>
            <person name="Probst A.J."/>
            <person name="Thomas B.C."/>
            <person name="Singh A."/>
            <person name="Wilkins M.J."/>
            <person name="Karaoz U."/>
            <person name="Brodie E.L."/>
            <person name="Williams K.H."/>
            <person name="Hubbard S.S."/>
            <person name="Banfield J.F."/>
        </authorList>
    </citation>
    <scope>NUCLEOTIDE SEQUENCE [LARGE SCALE GENOMIC DNA]</scope>
</reference>
<gene>
    <name evidence="7" type="ORF">A3G33_06340</name>
</gene>
<dbReference type="Proteomes" id="UP000178187">
    <property type="component" value="Unassembled WGS sequence"/>
</dbReference>
<keyword evidence="5 6" id="KW-0472">Membrane</keyword>
<dbReference type="PANTHER" id="PTHR30294">
    <property type="entry name" value="MEMBRANE COMPONENT OF ABC TRANSPORTER YHHJ-RELATED"/>
    <property type="match status" value="1"/>
</dbReference>
<dbReference type="GO" id="GO:0005886">
    <property type="term" value="C:plasma membrane"/>
    <property type="evidence" value="ECO:0007669"/>
    <property type="project" value="UniProtKB-SubCell"/>
</dbReference>
<feature type="transmembrane region" description="Helical" evidence="6">
    <location>
        <begin position="21"/>
        <end position="46"/>
    </location>
</feature>
<keyword evidence="3 6" id="KW-0812">Transmembrane</keyword>
<dbReference type="GO" id="GO:0140359">
    <property type="term" value="F:ABC-type transporter activity"/>
    <property type="evidence" value="ECO:0007669"/>
    <property type="project" value="InterPro"/>
</dbReference>
<evidence type="ECO:0000256" key="5">
    <source>
        <dbReference type="ARBA" id="ARBA00023136"/>
    </source>
</evidence>
<dbReference type="Pfam" id="PF12679">
    <property type="entry name" value="ABC2_membrane_2"/>
    <property type="match status" value="1"/>
</dbReference>
<feature type="transmembrane region" description="Helical" evidence="6">
    <location>
        <begin position="150"/>
        <end position="174"/>
    </location>
</feature>
<evidence type="ECO:0000256" key="1">
    <source>
        <dbReference type="ARBA" id="ARBA00004651"/>
    </source>
</evidence>
<sequence length="258" mass="28956">MFKVIAIAGHDMKSSLHSFSFYLLMCFFFGVTGYFFWANLSYFSLVSFQAATNPAARIEGLNMTEAVLSPFLSNVGALMLLLVPILSMRSFSEERRQGTLELLYTYPVSETQILLGKYFSMIGFVFVLILPTVVYFPLAQSVGAKFELDSILTGYLGLLLIGASFAALGIFVSALTPNHMVSAGIGFALILFFWIVGWVADWTSPAIGKIFHELSLIDHFRDFSFGVIDTKDIVFYVLFIVFFLFSTLCAMEIRTWKR</sequence>
<evidence type="ECO:0000313" key="7">
    <source>
        <dbReference type="EMBL" id="OGW98996.1"/>
    </source>
</evidence>
<feature type="transmembrane region" description="Helical" evidence="6">
    <location>
        <begin position="181"/>
        <end position="200"/>
    </location>
</feature>
<evidence type="ECO:0000256" key="6">
    <source>
        <dbReference type="SAM" id="Phobius"/>
    </source>
</evidence>
<evidence type="ECO:0000313" key="8">
    <source>
        <dbReference type="Proteomes" id="UP000178187"/>
    </source>
</evidence>
<dbReference type="EMBL" id="MHFR01000017">
    <property type="protein sequence ID" value="OGW98996.1"/>
    <property type="molecule type" value="Genomic_DNA"/>
</dbReference>
<proteinExistence type="predicted"/>
<keyword evidence="4 6" id="KW-1133">Transmembrane helix</keyword>
<feature type="transmembrane region" description="Helical" evidence="6">
    <location>
        <begin position="118"/>
        <end position="138"/>
    </location>
</feature>